<dbReference type="PANTHER" id="PTHR10906">
    <property type="entry name" value="SECY/SEC61-ALPHA FAMILY MEMBER"/>
    <property type="match status" value="1"/>
</dbReference>
<protein>
    <submittedName>
        <fullName evidence="1">Uncharacterized protein</fullName>
    </submittedName>
</protein>
<reference evidence="1" key="1">
    <citation type="submission" date="2024-02" db="EMBL/GenBank/DDBJ databases">
        <authorList>
            <consortium name="ELIXIR-Norway"/>
            <consortium name="Elixir Norway"/>
        </authorList>
    </citation>
    <scope>NUCLEOTIDE SEQUENCE</scope>
</reference>
<name>A0ABP0X773_9BRYO</name>
<proteinExistence type="predicted"/>
<keyword evidence="2" id="KW-1185">Reference proteome</keyword>
<evidence type="ECO:0000313" key="2">
    <source>
        <dbReference type="Proteomes" id="UP001497444"/>
    </source>
</evidence>
<dbReference type="Proteomes" id="UP001497444">
    <property type="component" value="Chromosome 5"/>
</dbReference>
<dbReference type="SUPFAM" id="SSF103491">
    <property type="entry name" value="Preprotein translocase SecY subunit"/>
    <property type="match status" value="1"/>
</dbReference>
<dbReference type="EMBL" id="OZ020100">
    <property type="protein sequence ID" value="CAK9273821.1"/>
    <property type="molecule type" value="Genomic_DNA"/>
</dbReference>
<sequence>MASVGASLDGTNLVNMGRSFIGARKAVDSLRGSVCGAGLAKNVRVCRGKLRIGKNSGLRLERLCIVDQFRRRGGEWSDQSWREAEMKDCLFVRRTARMCVRCSRKEDQAESSLLQGTSLGGEIQESERHFSDNSVPADNSLSLNAVTPINISPLSPIEENWSGSYPRPKSFKNQFLSLVKLGTTANDAAGAFFKSEVRRRICVTVALLMASRAGYFIPLPGFDRRFMPGNYLGFVSGAVEELGDLVSELKLALFQLGISPYIFASIVMQVSCHLIPALVKLRKEGIDGNERIKKYTWWLALGVALVESLIVAIHSLPYSVAANQSRFWYLVVTTGLLSAGAMSINWICEKITEAGFGQGSSLIICISILTGYSDSLYRMVSDFSLGTASWGPVMVFLGVFLLITMWAVLVTEGHRKVKMLYYNFELAPSTRVGASLPDVEPYVPFNINPTGMQPVLTTTYLMALPSLVANFTVSGGFWHQLRDMLNPSASGAQPWHYYTINAMLIFIFNILDIVDTPKEVTEYMMKTGARIPDIKPGRQTIEYLRKIQSSTRFWGGLLLALLATVSTVVDYRFRAVHQGGSIGFTSMLIIVGSIIELRRSFMAYNVMPALSKVLKRYSA</sequence>
<dbReference type="InterPro" id="IPR002208">
    <property type="entry name" value="SecY/SEC61-alpha"/>
</dbReference>
<evidence type="ECO:0000313" key="1">
    <source>
        <dbReference type="EMBL" id="CAK9273821.1"/>
    </source>
</evidence>
<gene>
    <name evidence="1" type="ORF">CSSPJE1EN1_LOCUS19299</name>
</gene>
<accession>A0ABP0X773</accession>
<organism evidence="1 2">
    <name type="scientific">Sphagnum jensenii</name>
    <dbReference type="NCBI Taxonomy" id="128206"/>
    <lineage>
        <taxon>Eukaryota</taxon>
        <taxon>Viridiplantae</taxon>
        <taxon>Streptophyta</taxon>
        <taxon>Embryophyta</taxon>
        <taxon>Bryophyta</taxon>
        <taxon>Sphagnophytina</taxon>
        <taxon>Sphagnopsida</taxon>
        <taxon>Sphagnales</taxon>
        <taxon>Sphagnaceae</taxon>
        <taxon>Sphagnum</taxon>
    </lineage>
</organism>
<dbReference type="InterPro" id="IPR023201">
    <property type="entry name" value="SecY_dom_sf"/>
</dbReference>
<dbReference type="PRINTS" id="PR00303">
    <property type="entry name" value="SECYTRNLCASE"/>
</dbReference>
<dbReference type="Gene3D" id="1.10.3370.10">
    <property type="entry name" value="SecY subunit domain"/>
    <property type="match status" value="1"/>
</dbReference>
<dbReference type="Pfam" id="PF00344">
    <property type="entry name" value="SecY"/>
    <property type="match status" value="1"/>
</dbReference>